<dbReference type="EMBL" id="MU275913">
    <property type="protein sequence ID" value="KAI0046969.1"/>
    <property type="molecule type" value="Genomic_DNA"/>
</dbReference>
<reference evidence="1" key="1">
    <citation type="submission" date="2021-02" db="EMBL/GenBank/DDBJ databases">
        <authorList>
            <consortium name="DOE Joint Genome Institute"/>
            <person name="Ahrendt S."/>
            <person name="Looney B.P."/>
            <person name="Miyauchi S."/>
            <person name="Morin E."/>
            <person name="Drula E."/>
            <person name="Courty P.E."/>
            <person name="Chicoki N."/>
            <person name="Fauchery L."/>
            <person name="Kohler A."/>
            <person name="Kuo A."/>
            <person name="Labutti K."/>
            <person name="Pangilinan J."/>
            <person name="Lipzen A."/>
            <person name="Riley R."/>
            <person name="Andreopoulos W."/>
            <person name="He G."/>
            <person name="Johnson J."/>
            <person name="Barry K.W."/>
            <person name="Grigoriev I.V."/>
            <person name="Nagy L."/>
            <person name="Hibbett D."/>
            <person name="Henrissat B."/>
            <person name="Matheny P.B."/>
            <person name="Labbe J."/>
            <person name="Martin F."/>
        </authorList>
    </citation>
    <scope>NUCLEOTIDE SEQUENCE</scope>
    <source>
        <strain evidence="1">FP105234-sp</strain>
    </source>
</reference>
<dbReference type="Proteomes" id="UP000814033">
    <property type="component" value="Unassembled WGS sequence"/>
</dbReference>
<proteinExistence type="predicted"/>
<comment type="caution">
    <text evidence="1">The sequence shown here is derived from an EMBL/GenBank/DDBJ whole genome shotgun (WGS) entry which is preliminary data.</text>
</comment>
<organism evidence="1 2">
    <name type="scientific">Auriscalpium vulgare</name>
    <dbReference type="NCBI Taxonomy" id="40419"/>
    <lineage>
        <taxon>Eukaryota</taxon>
        <taxon>Fungi</taxon>
        <taxon>Dikarya</taxon>
        <taxon>Basidiomycota</taxon>
        <taxon>Agaricomycotina</taxon>
        <taxon>Agaricomycetes</taxon>
        <taxon>Russulales</taxon>
        <taxon>Auriscalpiaceae</taxon>
        <taxon>Auriscalpium</taxon>
    </lineage>
</organism>
<keyword evidence="2" id="KW-1185">Reference proteome</keyword>
<evidence type="ECO:0000313" key="2">
    <source>
        <dbReference type="Proteomes" id="UP000814033"/>
    </source>
</evidence>
<sequence length="90" mass="9907">MMTGVGQWQPGDPTPHETAIDSTELGCHLISRGSSWRAVGVIQSRREPQRQQACWTTSDIVRSPTCKLQARQRCRVQAGGSGSKRWGSGR</sequence>
<protein>
    <submittedName>
        <fullName evidence="1">Uncharacterized protein</fullName>
    </submittedName>
</protein>
<reference evidence="1" key="2">
    <citation type="journal article" date="2022" name="New Phytol.">
        <title>Evolutionary transition to the ectomycorrhizal habit in the genomes of a hyperdiverse lineage of mushroom-forming fungi.</title>
        <authorList>
            <person name="Looney B."/>
            <person name="Miyauchi S."/>
            <person name="Morin E."/>
            <person name="Drula E."/>
            <person name="Courty P.E."/>
            <person name="Kohler A."/>
            <person name="Kuo A."/>
            <person name="LaButti K."/>
            <person name="Pangilinan J."/>
            <person name="Lipzen A."/>
            <person name="Riley R."/>
            <person name="Andreopoulos W."/>
            <person name="He G."/>
            <person name="Johnson J."/>
            <person name="Nolan M."/>
            <person name="Tritt A."/>
            <person name="Barry K.W."/>
            <person name="Grigoriev I.V."/>
            <person name="Nagy L.G."/>
            <person name="Hibbett D."/>
            <person name="Henrissat B."/>
            <person name="Matheny P.B."/>
            <person name="Labbe J."/>
            <person name="Martin F.M."/>
        </authorList>
    </citation>
    <scope>NUCLEOTIDE SEQUENCE</scope>
    <source>
        <strain evidence="1">FP105234-sp</strain>
    </source>
</reference>
<name>A0ACB8RS24_9AGAM</name>
<evidence type="ECO:0000313" key="1">
    <source>
        <dbReference type="EMBL" id="KAI0046969.1"/>
    </source>
</evidence>
<accession>A0ACB8RS24</accession>
<gene>
    <name evidence="1" type="ORF">FA95DRAFT_1292340</name>
</gene>